<dbReference type="RefSeq" id="XP_008877172.1">
    <property type="nucleotide sequence ID" value="XM_008878950.1"/>
</dbReference>
<dbReference type="VEuPathDB" id="FungiDB:H310_12039"/>
<dbReference type="GeneID" id="20089089"/>
<organism evidence="2">
    <name type="scientific">Aphanomyces invadans</name>
    <dbReference type="NCBI Taxonomy" id="157072"/>
    <lineage>
        <taxon>Eukaryota</taxon>
        <taxon>Sar</taxon>
        <taxon>Stramenopiles</taxon>
        <taxon>Oomycota</taxon>
        <taxon>Saprolegniomycetes</taxon>
        <taxon>Saprolegniales</taxon>
        <taxon>Verrucalvaceae</taxon>
        <taxon>Aphanomyces</taxon>
    </lineage>
</organism>
<evidence type="ECO:0000256" key="1">
    <source>
        <dbReference type="SAM" id="MobiDB-lite"/>
    </source>
</evidence>
<reference evidence="2" key="1">
    <citation type="submission" date="2013-12" db="EMBL/GenBank/DDBJ databases">
        <title>The Genome Sequence of Aphanomyces invadans NJM9701.</title>
        <authorList>
            <consortium name="The Broad Institute Genomics Platform"/>
            <person name="Russ C."/>
            <person name="Tyler B."/>
            <person name="van West P."/>
            <person name="Dieguez-Uribeondo J."/>
            <person name="Young S.K."/>
            <person name="Zeng Q."/>
            <person name="Gargeya S."/>
            <person name="Fitzgerald M."/>
            <person name="Abouelleil A."/>
            <person name="Alvarado L."/>
            <person name="Chapman S.B."/>
            <person name="Gainer-Dewar J."/>
            <person name="Goldberg J."/>
            <person name="Griggs A."/>
            <person name="Gujja S."/>
            <person name="Hansen M."/>
            <person name="Howarth C."/>
            <person name="Imamovic A."/>
            <person name="Ireland A."/>
            <person name="Larimer J."/>
            <person name="McCowan C."/>
            <person name="Murphy C."/>
            <person name="Pearson M."/>
            <person name="Poon T.W."/>
            <person name="Priest M."/>
            <person name="Roberts A."/>
            <person name="Saif S."/>
            <person name="Shea T."/>
            <person name="Sykes S."/>
            <person name="Wortman J."/>
            <person name="Nusbaum C."/>
            <person name="Birren B."/>
        </authorList>
    </citation>
    <scope>NUCLEOTIDE SEQUENCE [LARGE SCALE GENOMIC DNA]</scope>
    <source>
        <strain evidence="2">NJM9701</strain>
    </source>
</reference>
<feature type="region of interest" description="Disordered" evidence="1">
    <location>
        <begin position="85"/>
        <end position="117"/>
    </location>
</feature>
<sequence>MECFVAVLGKASTTISAVGTKDMDKAPLRTSSRRHGRGDCGHVVAAQCDGVLAGAKVGHETAEPGGFACGFSCGDVLRLAAGQSRDPLSDAFPDQHAAKEQPTEAGGRSAVGSSGPACIAEPVSEDAFGADRVRRSWCV</sequence>
<proteinExistence type="predicted"/>
<accession>A0A024TJW2</accession>
<dbReference type="AlphaFoldDB" id="A0A024TJW2"/>
<protein>
    <submittedName>
        <fullName evidence="2">Uncharacterized protein</fullName>
    </submittedName>
</protein>
<name>A0A024TJW2_9STRA</name>
<evidence type="ECO:0000313" key="2">
    <source>
        <dbReference type="EMBL" id="ETV94410.1"/>
    </source>
</evidence>
<dbReference type="EMBL" id="KI913986">
    <property type="protein sequence ID" value="ETV94410.1"/>
    <property type="molecule type" value="Genomic_DNA"/>
</dbReference>
<gene>
    <name evidence="2" type="ORF">H310_12039</name>
</gene>